<name>A2ECI4_TRIV3</name>
<dbReference type="PROSITE" id="PS50297">
    <property type="entry name" value="ANK_REP_REGION"/>
    <property type="match status" value="7"/>
</dbReference>
<reference evidence="3" key="2">
    <citation type="journal article" date="2007" name="Science">
        <title>Draft genome sequence of the sexually transmitted pathogen Trichomonas vaginalis.</title>
        <authorList>
            <person name="Carlton J.M."/>
            <person name="Hirt R.P."/>
            <person name="Silva J.C."/>
            <person name="Delcher A.L."/>
            <person name="Schatz M."/>
            <person name="Zhao Q."/>
            <person name="Wortman J.R."/>
            <person name="Bidwell S.L."/>
            <person name="Alsmark U.C.M."/>
            <person name="Besteiro S."/>
            <person name="Sicheritz-Ponten T."/>
            <person name="Noel C.J."/>
            <person name="Dacks J.B."/>
            <person name="Foster P.G."/>
            <person name="Simillion C."/>
            <person name="Van de Peer Y."/>
            <person name="Miranda-Saavedra D."/>
            <person name="Barton G.J."/>
            <person name="Westrop G.D."/>
            <person name="Mueller S."/>
            <person name="Dessi D."/>
            <person name="Fiori P.L."/>
            <person name="Ren Q."/>
            <person name="Paulsen I."/>
            <person name="Zhang H."/>
            <person name="Bastida-Corcuera F.D."/>
            <person name="Simoes-Barbosa A."/>
            <person name="Brown M.T."/>
            <person name="Hayes R.D."/>
            <person name="Mukherjee M."/>
            <person name="Okumura C.Y."/>
            <person name="Schneider R."/>
            <person name="Smith A.J."/>
            <person name="Vanacova S."/>
            <person name="Villalvazo M."/>
            <person name="Haas B.J."/>
            <person name="Pertea M."/>
            <person name="Feldblyum T.V."/>
            <person name="Utterback T.R."/>
            <person name="Shu C.L."/>
            <person name="Osoegawa K."/>
            <person name="de Jong P.J."/>
            <person name="Hrdy I."/>
            <person name="Horvathova L."/>
            <person name="Zubacova Z."/>
            <person name="Dolezal P."/>
            <person name="Malik S.B."/>
            <person name="Logsdon J.M. Jr."/>
            <person name="Henze K."/>
            <person name="Gupta A."/>
            <person name="Wang C.C."/>
            <person name="Dunne R.L."/>
            <person name="Upcroft J.A."/>
            <person name="Upcroft P."/>
            <person name="White O."/>
            <person name="Salzberg S.L."/>
            <person name="Tang P."/>
            <person name="Chiu C.-H."/>
            <person name="Lee Y.-S."/>
            <person name="Embley T.M."/>
            <person name="Coombs G.H."/>
            <person name="Mottram J.C."/>
            <person name="Tachezy J."/>
            <person name="Fraser-Liggett C.M."/>
            <person name="Johnson P.J."/>
        </authorList>
    </citation>
    <scope>NUCLEOTIDE SEQUENCE [LARGE SCALE GENOMIC DNA]</scope>
    <source>
        <strain evidence="3">G3</strain>
    </source>
</reference>
<feature type="repeat" description="ANK" evidence="1">
    <location>
        <begin position="446"/>
        <end position="478"/>
    </location>
</feature>
<dbReference type="PRINTS" id="PR01415">
    <property type="entry name" value="ANKYRIN"/>
</dbReference>
<keyword evidence="4" id="KW-1185">Reference proteome</keyword>
<feature type="repeat" description="ANK" evidence="1">
    <location>
        <begin position="512"/>
        <end position="544"/>
    </location>
</feature>
<dbReference type="InParanoid" id="A2ECI4"/>
<feature type="repeat" description="ANK" evidence="1">
    <location>
        <begin position="314"/>
        <end position="346"/>
    </location>
</feature>
<feature type="repeat" description="ANK" evidence="1">
    <location>
        <begin position="347"/>
        <end position="379"/>
    </location>
</feature>
<protein>
    <submittedName>
        <fullName evidence="3">Ankyrin repeat protein, putative</fullName>
    </submittedName>
</protein>
<evidence type="ECO:0000313" key="3">
    <source>
        <dbReference type="EMBL" id="EAY09679.1"/>
    </source>
</evidence>
<organism evidence="3 4">
    <name type="scientific">Trichomonas vaginalis (strain ATCC PRA-98 / G3)</name>
    <dbReference type="NCBI Taxonomy" id="412133"/>
    <lineage>
        <taxon>Eukaryota</taxon>
        <taxon>Metamonada</taxon>
        <taxon>Parabasalia</taxon>
        <taxon>Trichomonadida</taxon>
        <taxon>Trichomonadidae</taxon>
        <taxon>Trichomonas</taxon>
    </lineage>
</organism>
<dbReference type="VEuPathDB" id="TrichDB:TVAG_099270"/>
<evidence type="ECO:0000259" key="2">
    <source>
        <dbReference type="Pfam" id="PF11929"/>
    </source>
</evidence>
<dbReference type="InterPro" id="IPR020683">
    <property type="entry name" value="DUF3447"/>
</dbReference>
<feature type="repeat" description="ANK" evidence="1">
    <location>
        <begin position="380"/>
        <end position="412"/>
    </location>
</feature>
<dbReference type="InterPro" id="IPR036770">
    <property type="entry name" value="Ankyrin_rpt-contain_sf"/>
</dbReference>
<dbReference type="OrthoDB" id="3913610at2759"/>
<dbReference type="PROSITE" id="PS50088">
    <property type="entry name" value="ANK_REPEAT"/>
    <property type="match status" value="7"/>
</dbReference>
<dbReference type="Pfam" id="PF12796">
    <property type="entry name" value="Ank_2"/>
    <property type="match status" value="2"/>
</dbReference>
<feature type="repeat" description="ANK" evidence="1">
    <location>
        <begin position="413"/>
        <end position="445"/>
    </location>
</feature>
<dbReference type="InterPro" id="IPR002110">
    <property type="entry name" value="Ankyrin_rpt"/>
</dbReference>
<evidence type="ECO:0000256" key="1">
    <source>
        <dbReference type="PROSITE-ProRule" id="PRU00023"/>
    </source>
</evidence>
<accession>A2ECI4</accession>
<dbReference type="SMART" id="SM00248">
    <property type="entry name" value="ANK"/>
    <property type="match status" value="10"/>
</dbReference>
<gene>
    <name evidence="3" type="ORF">TVAG_060550</name>
</gene>
<dbReference type="SUPFAM" id="SSF48403">
    <property type="entry name" value="Ankyrin repeat"/>
    <property type="match status" value="1"/>
</dbReference>
<dbReference type="PANTHER" id="PTHR24182">
    <property type="entry name" value="ANKYRIN REPEAT AND SOCS BOX CONTAINING 4"/>
    <property type="match status" value="1"/>
</dbReference>
<dbReference type="STRING" id="5722.A2ECI4"/>
<dbReference type="Pfam" id="PF00023">
    <property type="entry name" value="Ank"/>
    <property type="match status" value="2"/>
</dbReference>
<dbReference type="AlphaFoldDB" id="A2ECI4"/>
<proteinExistence type="predicted"/>
<dbReference type="Pfam" id="PF13637">
    <property type="entry name" value="Ank_4"/>
    <property type="match status" value="1"/>
</dbReference>
<dbReference type="Proteomes" id="UP000001542">
    <property type="component" value="Unassembled WGS sequence"/>
</dbReference>
<feature type="repeat" description="ANK" evidence="1">
    <location>
        <begin position="479"/>
        <end position="511"/>
    </location>
</feature>
<dbReference type="VEuPathDB" id="TrichDB:TVAGG3_0311940"/>
<dbReference type="PANTHER" id="PTHR24182:SF13">
    <property type="entry name" value="LD18443P"/>
    <property type="match status" value="1"/>
</dbReference>
<dbReference type="Gene3D" id="1.25.40.20">
    <property type="entry name" value="Ankyrin repeat-containing domain"/>
    <property type="match status" value="3"/>
</dbReference>
<dbReference type="EMBL" id="DS113353">
    <property type="protein sequence ID" value="EAY09679.1"/>
    <property type="molecule type" value="Genomic_DNA"/>
</dbReference>
<keyword evidence="1" id="KW-0040">ANK repeat</keyword>
<evidence type="ECO:0000313" key="4">
    <source>
        <dbReference type="Proteomes" id="UP000001542"/>
    </source>
</evidence>
<dbReference type="KEGG" id="tva:4767602"/>
<dbReference type="eggNOG" id="KOG4177">
    <property type="taxonomic scope" value="Eukaryota"/>
</dbReference>
<sequence length="555" mass="62862">MSKGETHQAHYDKLMEIFTGYNDVSDALYRLKTNDEEKLNAIYNKIKQNLIDSYRIPLGEIINKISQLSIYNNCFMKSYLAITKQIVDEFHLNQVNKINEVFNYLFYKEYNIVLNENGRKKFNDFEDSHYSSDIHEQNTIHRSIMYDDKISLIIFTESEGFDKNQKLKSELYPYSRGISLLELCCYYGSVDCFKILRTKFKSEITPNCLRYSFLSGNQAILNECLKVQKPDNECMEYAIISHNIDFVTFLMNEHNINIDLELCYKYNNLQSFLVYLDQTNDINTCFVYSSNFHLSSLLEYFISNGADINSNDEYGCTSLHYAARENSKETAEILISNGADVDAEDKDGCTPLHLAASNNWKETAEILISNGADVDAKDKDGCTPLHLAASNNWKETAEILISNGADVDAEDKDVFTPLHLAASENSKETAEILISNGADVNAKGKDVFTPLHLAARYNRKETAEILISNGADVNAEDKYGWTPLHLAAINNWKETAEILISNGADVNAKDKYGCTPLHLAASNNWKETAEILISNGADINDKDKDGWTPLHCAAR</sequence>
<feature type="domain" description="DUF3447" evidence="2">
    <location>
        <begin position="200"/>
        <end position="275"/>
    </location>
</feature>
<dbReference type="Pfam" id="PF11929">
    <property type="entry name" value="DUF3447"/>
    <property type="match status" value="1"/>
</dbReference>
<reference evidence="3" key="1">
    <citation type="submission" date="2006-10" db="EMBL/GenBank/DDBJ databases">
        <authorList>
            <person name="Amadeo P."/>
            <person name="Zhao Q."/>
            <person name="Wortman J."/>
            <person name="Fraser-Liggett C."/>
            <person name="Carlton J."/>
        </authorList>
    </citation>
    <scope>NUCLEOTIDE SEQUENCE</scope>
    <source>
        <strain evidence="3">G3</strain>
    </source>
</reference>
<dbReference type="SUPFAM" id="SSF140860">
    <property type="entry name" value="Pseudo ankyrin repeat-like"/>
    <property type="match status" value="1"/>
</dbReference>